<dbReference type="EnsemblPlants" id="evm.model.02.2279">
    <property type="protein sequence ID" value="cds.evm.model.02.2279"/>
    <property type="gene ID" value="evm.TU.02.2279"/>
</dbReference>
<dbReference type="Gramene" id="evm.model.02.2279">
    <property type="protein sequence ID" value="cds.evm.model.02.2279"/>
    <property type="gene ID" value="evm.TU.02.2279"/>
</dbReference>
<reference evidence="1" key="1">
    <citation type="submission" date="2018-11" db="EMBL/GenBank/DDBJ databases">
        <authorList>
            <person name="Grassa J C."/>
        </authorList>
    </citation>
    <scope>NUCLEOTIDE SEQUENCE [LARGE SCALE GENOMIC DNA]</scope>
</reference>
<evidence type="ECO:0000313" key="2">
    <source>
        <dbReference type="Proteomes" id="UP000596661"/>
    </source>
</evidence>
<dbReference type="Proteomes" id="UP000596661">
    <property type="component" value="Chromosome 2"/>
</dbReference>
<dbReference type="PANTHER" id="PTHR47481:SF31">
    <property type="entry name" value="OS01G0873500 PROTEIN"/>
    <property type="match status" value="1"/>
</dbReference>
<dbReference type="EMBL" id="UZAU01000235">
    <property type="status" value="NOT_ANNOTATED_CDS"/>
    <property type="molecule type" value="Genomic_DNA"/>
</dbReference>
<accession>A0A803NX36</accession>
<sequence length="186" mass="20962">MASSSADAAAHQSVVPTTMFVPPLRLNRNKYFFLRSQVLPAIRALDLEGILLNQNRPQPRIYQPPESTTMVSNPEFNRWMRLDHFLISWPMSTISESMIGHVVNCATASEIWSTLEQIFRTASRARQIHLMNQLQSTKKGSLAINKYLLKMKNLPDGLRAAGNQITEEQLILYILAGLGTKPNNLS</sequence>
<evidence type="ECO:0008006" key="3">
    <source>
        <dbReference type="Google" id="ProtNLM"/>
    </source>
</evidence>
<organism evidence="1 2">
    <name type="scientific">Cannabis sativa</name>
    <name type="common">Hemp</name>
    <name type="synonym">Marijuana</name>
    <dbReference type="NCBI Taxonomy" id="3483"/>
    <lineage>
        <taxon>Eukaryota</taxon>
        <taxon>Viridiplantae</taxon>
        <taxon>Streptophyta</taxon>
        <taxon>Embryophyta</taxon>
        <taxon>Tracheophyta</taxon>
        <taxon>Spermatophyta</taxon>
        <taxon>Magnoliopsida</taxon>
        <taxon>eudicotyledons</taxon>
        <taxon>Gunneridae</taxon>
        <taxon>Pentapetalae</taxon>
        <taxon>rosids</taxon>
        <taxon>fabids</taxon>
        <taxon>Rosales</taxon>
        <taxon>Cannabaceae</taxon>
        <taxon>Cannabis</taxon>
    </lineage>
</organism>
<keyword evidence="2" id="KW-1185">Reference proteome</keyword>
<dbReference type="AlphaFoldDB" id="A0A803NX36"/>
<dbReference type="OMA" id="WPMSTIS"/>
<dbReference type="PANTHER" id="PTHR47481">
    <property type="match status" value="1"/>
</dbReference>
<evidence type="ECO:0000313" key="1">
    <source>
        <dbReference type="EnsemblPlants" id="cds.evm.model.02.2279"/>
    </source>
</evidence>
<dbReference type="Pfam" id="PF14223">
    <property type="entry name" value="Retrotran_gag_2"/>
    <property type="match status" value="1"/>
</dbReference>
<protein>
    <recommendedName>
        <fullName evidence="3">Retrotransposon gag domain-containing protein</fullName>
    </recommendedName>
</protein>
<name>A0A803NX36_CANSA</name>
<reference evidence="1" key="2">
    <citation type="submission" date="2021-03" db="UniProtKB">
        <authorList>
            <consortium name="EnsemblPlants"/>
        </authorList>
    </citation>
    <scope>IDENTIFICATION</scope>
</reference>
<proteinExistence type="predicted"/>